<evidence type="ECO:0000256" key="10">
    <source>
        <dbReference type="SAM" id="Phobius"/>
    </source>
</evidence>
<accession>A0ABW0W7G9</accession>
<evidence type="ECO:0000313" key="14">
    <source>
        <dbReference type="Proteomes" id="UP001596047"/>
    </source>
</evidence>
<dbReference type="InterPro" id="IPR003838">
    <property type="entry name" value="ABC3_permease_C"/>
</dbReference>
<comment type="caution">
    <text evidence="13">The sequence shown here is derived from an EMBL/GenBank/DDBJ whole genome shotgun (WGS) entry which is preliminary data.</text>
</comment>
<evidence type="ECO:0000313" key="13">
    <source>
        <dbReference type="EMBL" id="MFC5652646.1"/>
    </source>
</evidence>
<feature type="transmembrane region" description="Helical" evidence="10">
    <location>
        <begin position="275"/>
        <end position="295"/>
    </location>
</feature>
<feature type="transmembrane region" description="Helical" evidence="10">
    <location>
        <begin position="368"/>
        <end position="389"/>
    </location>
</feature>
<name>A0ABW0W7G9_9BACL</name>
<feature type="domain" description="ABC3 transporter permease C-terminal" evidence="11">
    <location>
        <begin position="276"/>
        <end position="392"/>
    </location>
</feature>
<reference evidence="14" key="1">
    <citation type="journal article" date="2019" name="Int. J. Syst. Evol. Microbiol.">
        <title>The Global Catalogue of Microorganisms (GCM) 10K type strain sequencing project: providing services to taxonomists for standard genome sequencing and annotation.</title>
        <authorList>
            <consortium name="The Broad Institute Genomics Platform"/>
            <consortium name="The Broad Institute Genome Sequencing Center for Infectious Disease"/>
            <person name="Wu L."/>
            <person name="Ma J."/>
        </authorList>
    </citation>
    <scope>NUCLEOTIDE SEQUENCE [LARGE SCALE GENOMIC DNA]</scope>
    <source>
        <strain evidence="14">CGMCC 1.3240</strain>
    </source>
</reference>
<evidence type="ECO:0000256" key="3">
    <source>
        <dbReference type="ARBA" id="ARBA00011131"/>
    </source>
</evidence>
<evidence type="ECO:0000256" key="6">
    <source>
        <dbReference type="ARBA" id="ARBA00022692"/>
    </source>
</evidence>
<evidence type="ECO:0000256" key="9">
    <source>
        <dbReference type="ARBA" id="ARBA00024973"/>
    </source>
</evidence>
<dbReference type="InterPro" id="IPR051125">
    <property type="entry name" value="ABC-4/HrtB_transporter"/>
</dbReference>
<comment type="function">
    <text evidence="9">Part of the ABC transporter complex hrt involved in hemin import. Responsible for the translocation of the substrate across the membrane.</text>
</comment>
<keyword evidence="8 10" id="KW-0472">Membrane</keyword>
<proteinExistence type="inferred from homology"/>
<keyword evidence="7 10" id="KW-1133">Transmembrane helix</keyword>
<protein>
    <recommendedName>
        <fullName evidence="4">Putative hemin transport system permease protein HrtB</fullName>
    </recommendedName>
</protein>
<sequence length="400" mass="44094">MFLLSMAIRNLMNRKLQSVVIMIIIMTGIAIAQSVTLISDGLKEGMKQTSGPFGMLVGSKGSSTQLVMNTIFLSDTPLANLDYGFFEKVDNDPRVKLAVPFGLGDQYKGFRIVGTNQDFFQLKAKQSDPPFFRLESGRLFQQPYETVIGAETSRQGHMKIGDSFFARHGVVETKDEGSMHKDHPYQVVGIMAPTQTSADLGIYTPLDSYWISHHSKETGSIRGVTSILVNPDSIEHLYRLYQEINLSKEAQAVFPGKVIAGWFDMIGNAEIVLSWISYAVMGVAVLSILLSLYGSMLERRRTISILRAIGASRRQLLTIVFIETFGLIVMGLILGTAAGNGFAEGMAVFLVKKQHVSFVPVYEWKLSALWMTVIVIGFIGSAVPALAAYRTEAAKYLNPV</sequence>
<evidence type="ECO:0000256" key="5">
    <source>
        <dbReference type="ARBA" id="ARBA00022475"/>
    </source>
</evidence>
<dbReference type="Pfam" id="PF02687">
    <property type="entry name" value="FtsX"/>
    <property type="match status" value="1"/>
</dbReference>
<comment type="subunit">
    <text evidence="3">The complex is composed of two ATP-binding proteins (HrtA), two transmembrane proteins (HrtB) and a solute-binding protein.</text>
</comment>
<dbReference type="EMBL" id="JBHSOW010000102">
    <property type="protein sequence ID" value="MFC5652646.1"/>
    <property type="molecule type" value="Genomic_DNA"/>
</dbReference>
<dbReference type="PANTHER" id="PTHR43738">
    <property type="entry name" value="ABC TRANSPORTER, MEMBRANE PROTEIN"/>
    <property type="match status" value="1"/>
</dbReference>
<evidence type="ECO:0000259" key="11">
    <source>
        <dbReference type="Pfam" id="PF02687"/>
    </source>
</evidence>
<keyword evidence="14" id="KW-1185">Reference proteome</keyword>
<gene>
    <name evidence="13" type="ORF">ACFPYJ_26705</name>
</gene>
<dbReference type="Proteomes" id="UP001596047">
    <property type="component" value="Unassembled WGS sequence"/>
</dbReference>
<organism evidence="13 14">
    <name type="scientific">Paenibacillus solisilvae</name>
    <dbReference type="NCBI Taxonomy" id="2486751"/>
    <lineage>
        <taxon>Bacteria</taxon>
        <taxon>Bacillati</taxon>
        <taxon>Bacillota</taxon>
        <taxon>Bacilli</taxon>
        <taxon>Bacillales</taxon>
        <taxon>Paenibacillaceae</taxon>
        <taxon>Paenibacillus</taxon>
    </lineage>
</organism>
<evidence type="ECO:0000256" key="8">
    <source>
        <dbReference type="ARBA" id="ARBA00023136"/>
    </source>
</evidence>
<evidence type="ECO:0000256" key="7">
    <source>
        <dbReference type="ARBA" id="ARBA00022989"/>
    </source>
</evidence>
<comment type="similarity">
    <text evidence="2">Belongs to the ABC-4 integral membrane protein family. HrtB subfamily.</text>
</comment>
<keyword evidence="5" id="KW-1003">Cell membrane</keyword>
<dbReference type="RefSeq" id="WP_379191293.1">
    <property type="nucleotide sequence ID" value="NZ_JBHSOW010000102.1"/>
</dbReference>
<evidence type="ECO:0000256" key="2">
    <source>
        <dbReference type="ARBA" id="ARBA00008697"/>
    </source>
</evidence>
<dbReference type="PANTHER" id="PTHR43738:SF2">
    <property type="entry name" value="ABC TRANSPORTER PERMEASE"/>
    <property type="match status" value="1"/>
</dbReference>
<feature type="domain" description="MacB-like periplasmic core" evidence="12">
    <location>
        <begin position="18"/>
        <end position="231"/>
    </location>
</feature>
<evidence type="ECO:0000259" key="12">
    <source>
        <dbReference type="Pfam" id="PF12704"/>
    </source>
</evidence>
<dbReference type="Pfam" id="PF12704">
    <property type="entry name" value="MacB_PCD"/>
    <property type="match status" value="1"/>
</dbReference>
<evidence type="ECO:0000256" key="4">
    <source>
        <dbReference type="ARBA" id="ARBA00016962"/>
    </source>
</evidence>
<evidence type="ECO:0000256" key="1">
    <source>
        <dbReference type="ARBA" id="ARBA00004651"/>
    </source>
</evidence>
<comment type="subcellular location">
    <subcellularLocation>
        <location evidence="1">Cell membrane</location>
        <topology evidence="1">Multi-pass membrane protein</topology>
    </subcellularLocation>
</comment>
<feature type="transmembrane region" description="Helical" evidence="10">
    <location>
        <begin position="316"/>
        <end position="338"/>
    </location>
</feature>
<dbReference type="InterPro" id="IPR025857">
    <property type="entry name" value="MacB_PCD"/>
</dbReference>
<keyword evidence="6 10" id="KW-0812">Transmembrane</keyword>